<dbReference type="EMBL" id="SMKE01000528">
    <property type="protein sequence ID" value="TDB91251.1"/>
    <property type="molecule type" value="Genomic_DNA"/>
</dbReference>
<accession>A0ABY2DJP6</accession>
<dbReference type="Gene3D" id="2.40.128.580">
    <property type="entry name" value="GXWXG domain"/>
    <property type="match status" value="1"/>
</dbReference>
<evidence type="ECO:0000313" key="4">
    <source>
        <dbReference type="Proteomes" id="UP000295626"/>
    </source>
</evidence>
<dbReference type="Pfam" id="PF14232">
    <property type="entry name" value="DUF4334"/>
    <property type="match status" value="1"/>
</dbReference>
<organism evidence="3 4">
    <name type="scientific">Micromonospora fluostatini</name>
    <dbReference type="NCBI Taxonomy" id="1629071"/>
    <lineage>
        <taxon>Bacteria</taxon>
        <taxon>Bacillati</taxon>
        <taxon>Actinomycetota</taxon>
        <taxon>Actinomycetes</taxon>
        <taxon>Micromonosporales</taxon>
        <taxon>Micromonosporaceae</taxon>
        <taxon>Micromonospora</taxon>
    </lineage>
</organism>
<protein>
    <submittedName>
        <fullName evidence="3">DUF4334 domain-containing protein</fullName>
    </submittedName>
</protein>
<proteinExistence type="predicted"/>
<dbReference type="InterPro" id="IPR025951">
    <property type="entry name" value="GXWXG_dom"/>
</dbReference>
<reference evidence="3 4" key="1">
    <citation type="submission" date="2019-02" db="EMBL/GenBank/DDBJ databases">
        <title>Draft genome sequences of novel Actinobacteria.</title>
        <authorList>
            <person name="Sahin N."/>
            <person name="Ay H."/>
            <person name="Saygin H."/>
        </authorList>
    </citation>
    <scope>NUCLEOTIDE SEQUENCE [LARGE SCALE GENOMIC DNA]</scope>
    <source>
        <strain evidence="3 4">JCM 30529</strain>
    </source>
</reference>
<keyword evidence="4" id="KW-1185">Reference proteome</keyword>
<feature type="domain" description="GXWXG" evidence="1">
    <location>
        <begin position="26"/>
        <end position="81"/>
    </location>
</feature>
<evidence type="ECO:0000259" key="1">
    <source>
        <dbReference type="Pfam" id="PF14231"/>
    </source>
</evidence>
<feature type="domain" description="DUF4334" evidence="2">
    <location>
        <begin position="127"/>
        <end position="181"/>
    </location>
</feature>
<sequence length="199" mass="21709">MTTRPDGPDVLDGLRARPDLAATLAYYDTLPAVPVEEMLGRWRGTGLPTGHPMDWLLEQLGWYGKRFESAEVVHPLVFRTPGGGLTSVNPALLPVGTLMRQPALTRLPAAGTLFRVLRPLLGTARPTARLRLTGYRGVVTATMCYDAHPIHDAFRRIDADRVLGAMDVRGSDHPYMFVLTRVRPADVPPPAAPASGPDR</sequence>
<comment type="caution">
    <text evidence="3">The sequence shown here is derived from an EMBL/GenBank/DDBJ whole genome shotgun (WGS) entry which is preliminary data.</text>
</comment>
<name>A0ABY2DJP6_9ACTN</name>
<evidence type="ECO:0000259" key="2">
    <source>
        <dbReference type="Pfam" id="PF14232"/>
    </source>
</evidence>
<dbReference type="Pfam" id="PF14231">
    <property type="entry name" value="GXWXG"/>
    <property type="match status" value="1"/>
</dbReference>
<evidence type="ECO:0000313" key="3">
    <source>
        <dbReference type="EMBL" id="TDB91251.1"/>
    </source>
</evidence>
<dbReference type="InterPro" id="IPR025568">
    <property type="entry name" value="DUF4334"/>
</dbReference>
<dbReference type="Proteomes" id="UP000295626">
    <property type="component" value="Unassembled WGS sequence"/>
</dbReference>
<gene>
    <name evidence="3" type="ORF">E1091_13790</name>
</gene>